<dbReference type="PANTHER" id="PTHR15819:SF11">
    <property type="entry name" value="MID1, ISOFORM A"/>
    <property type="match status" value="1"/>
</dbReference>
<keyword evidence="3" id="KW-1133">Transmembrane helix</keyword>
<feature type="region of interest" description="Disordered" evidence="7">
    <location>
        <begin position="20"/>
        <end position="45"/>
    </location>
</feature>
<feature type="region of interest" description="Disordered" evidence="7">
    <location>
        <begin position="748"/>
        <end position="768"/>
    </location>
</feature>
<name>A0ABM3JD50_BACDO</name>
<evidence type="ECO:0000256" key="2">
    <source>
        <dbReference type="ARBA" id="ARBA00022692"/>
    </source>
</evidence>
<proteinExistence type="inferred from homology"/>
<comment type="subcellular location">
    <subcellularLocation>
        <location evidence="1">Membrane</location>
        <topology evidence="1">Multi-pass membrane protein</topology>
    </subcellularLocation>
</comment>
<evidence type="ECO:0000256" key="7">
    <source>
        <dbReference type="SAM" id="MobiDB-lite"/>
    </source>
</evidence>
<feature type="compositionally biased region" description="Basic and acidic residues" evidence="7">
    <location>
        <begin position="155"/>
        <end position="172"/>
    </location>
</feature>
<evidence type="ECO:0000256" key="5">
    <source>
        <dbReference type="ARBA" id="ARBA00023180"/>
    </source>
</evidence>
<dbReference type="RefSeq" id="XP_049307156.1">
    <property type="nucleotide sequence ID" value="XM_049451199.1"/>
</dbReference>
<keyword evidence="8" id="KW-1185">Reference proteome</keyword>
<evidence type="ECO:0000256" key="6">
    <source>
        <dbReference type="ARBA" id="ARBA00029445"/>
    </source>
</evidence>
<keyword evidence="2" id="KW-0812">Transmembrane</keyword>
<dbReference type="PANTHER" id="PTHR15819">
    <property type="entry name" value="TRANSMEMBRANE PROTEIN FAM155"/>
    <property type="match status" value="1"/>
</dbReference>
<feature type="region of interest" description="Disordered" evidence="7">
    <location>
        <begin position="155"/>
        <end position="187"/>
    </location>
</feature>
<evidence type="ECO:0000313" key="11">
    <source>
        <dbReference type="RefSeq" id="XP_049307158.1"/>
    </source>
</evidence>
<gene>
    <name evidence="9 10 11" type="primary">LOC105229159</name>
</gene>
<dbReference type="Proteomes" id="UP001652620">
    <property type="component" value="Chromosome 3"/>
</dbReference>
<evidence type="ECO:0000256" key="4">
    <source>
        <dbReference type="ARBA" id="ARBA00023136"/>
    </source>
</evidence>
<accession>A0ABM3JD50</accession>
<dbReference type="RefSeq" id="XP_049307158.1">
    <property type="nucleotide sequence ID" value="XM_049451201.1"/>
</dbReference>
<evidence type="ECO:0000256" key="1">
    <source>
        <dbReference type="ARBA" id="ARBA00004141"/>
    </source>
</evidence>
<sequence>MRPGPGLVVMALAFISGARRGSTSTSSKSSSSATSSSSPPAFFTSTASDNDLEPLTPSLIFPAFLGGGGVLTSANSPSLSNHPLQDSEGENRKEDYNYIYNSHINLLPLASASDRSVQSDQHLRLETLSGLKSSSRATRQTRIIRSLKIGKRKLNENRHETEVERGRDRESDSVGNSESVIDSESGSGSGIYDVDDIISNVEAKTSASLLIDDTAVNINTEKISLRYPTNSADTSQSLDEDDILALVAEDDLLSEESFDRLTKFTDDKIGYVIVDDYDVVNEDTTSGVSEGFLTNAPEKKLQKPRDVKYFKNENSAGSENGTEDHYNFQNEQEHRNEEEKTNVNANLNKNGKNFVVNKENNQNNLPVIVDTSFAAEFSENGLSHTIATDNESNTRNINWSIFESESPLTRLNPWISACDLAQPGTAPDLQGQCSAGTLPVAWVDEGPGPPTCPISCEKLKMSTVTKLKTKSYNNNSNLMNNYKVNIKTPIGNLKDTATIMKVRRDLNKWNSNDSNQTSYGGEMSISTKILKQPEKQMLSTTPIQASSFQDQPPDFRKRENFVKSNTNEGETGASYKYPDHNPVGLKYKKNAALAFNNKEKKEYFDYIEQPQQQKEQQCLDYLGDTEDTSPAHLCTFKSPGELADRLRSLRLRHCCERNVFSALHTLALNATLSGGVECVRTLMDVMDLDLLATRITCELAEILFRFDCRQVYSLIHQCEDCKESYRRWVCSTLVPYFAEEGDISVSPSYNNNRNSSKSNRVNKENSNQTLVKDITTNKTSLLLPNLNYQNELKDFANSNRGSVQRTKRQMNQNLAFSNTSSIDNNIVAPIRNLTSTVWKRSKRNMDDECNRHQHQPQQGQQMRSQQLKQSNIFISTAINADPYNEDPVISKIIKRSKRKVIFRKRRRIRPCLSVCQTVEQKCPYLLPADRAPALPTQYAGEPTFLCLDQSIPETGEQLRKSSYGPAECCYSYCNNIADGICASCNEFIQDKENFSPIVSSTPRLHNITLTATGQYRLDARLEATLAKDSTNKMAASISIALKNRSATAVSGQIDRLQYYALYDGIYYYDENTADMPEAAISDDCPPVPSVTNRCSIPYYASSAVAIRLQQKTVPKDVSGHHMLLLLSAMLCLLTSQTAAIQLKSQTHPNQKLRKYILQSSKHFYVRHSPSRVRYKLSSAIFATNEFIYLADHSAIKQKIQKIAWTVSSLENFTEPTILYISSDIYEINTSSISRSVHECGRFIHCCIEKNLKSGNTKCKNSKEIKQRNQELSGHQNRNRLVSVNKTTNGKWNGKKTAFSTEYGVLNRLNENCIRSTKYRGYVRYNYVQMNIGNNNKITYRLNSQLYFNSNTKIYRRKKSSKIRNFNIATITDYTKYHKNDVIEITSNLNNYLKTKENLNYCNYTNNCKSNNKDSIDRFYFNNAEKNYQIIYYYNFNINDWWRRWWRSPWTWSTLRQPLVIL</sequence>
<evidence type="ECO:0000313" key="10">
    <source>
        <dbReference type="RefSeq" id="XP_049307157.1"/>
    </source>
</evidence>
<comment type="similarity">
    <text evidence="6">Belongs to the NALF family.</text>
</comment>
<evidence type="ECO:0000313" key="9">
    <source>
        <dbReference type="RefSeq" id="XP_049307156.1"/>
    </source>
</evidence>
<evidence type="ECO:0000256" key="3">
    <source>
        <dbReference type="ARBA" id="ARBA00022989"/>
    </source>
</evidence>
<protein>
    <submittedName>
        <fullName evidence="9 10">Uncharacterized protein LOC105229159</fullName>
    </submittedName>
</protein>
<keyword evidence="5" id="KW-0325">Glycoprotein</keyword>
<feature type="compositionally biased region" description="Low complexity" evidence="7">
    <location>
        <begin position="748"/>
        <end position="767"/>
    </location>
</feature>
<dbReference type="GeneID" id="105229159"/>
<feature type="compositionally biased region" description="Basic and acidic residues" evidence="7">
    <location>
        <begin position="322"/>
        <end position="340"/>
    </location>
</feature>
<organism evidence="8 10">
    <name type="scientific">Bactrocera dorsalis</name>
    <name type="common">Oriental fruit fly</name>
    <name type="synonym">Dacus dorsalis</name>
    <dbReference type="NCBI Taxonomy" id="27457"/>
    <lineage>
        <taxon>Eukaryota</taxon>
        <taxon>Metazoa</taxon>
        <taxon>Ecdysozoa</taxon>
        <taxon>Arthropoda</taxon>
        <taxon>Hexapoda</taxon>
        <taxon>Insecta</taxon>
        <taxon>Pterygota</taxon>
        <taxon>Neoptera</taxon>
        <taxon>Endopterygota</taxon>
        <taxon>Diptera</taxon>
        <taxon>Brachycera</taxon>
        <taxon>Muscomorpha</taxon>
        <taxon>Tephritoidea</taxon>
        <taxon>Tephritidae</taxon>
        <taxon>Bactrocera</taxon>
        <taxon>Bactrocera</taxon>
    </lineage>
</organism>
<evidence type="ECO:0000313" key="8">
    <source>
        <dbReference type="Proteomes" id="UP001652620"/>
    </source>
</evidence>
<feature type="region of interest" description="Disordered" evidence="7">
    <location>
        <begin position="313"/>
        <end position="340"/>
    </location>
</feature>
<feature type="compositionally biased region" description="Polar residues" evidence="7">
    <location>
        <begin position="173"/>
        <end position="186"/>
    </location>
</feature>
<reference evidence="9 10" key="1">
    <citation type="submission" date="2025-05" db="UniProtKB">
        <authorList>
            <consortium name="RefSeq"/>
        </authorList>
    </citation>
    <scope>IDENTIFICATION</scope>
    <source>
        <tissue evidence="9 10">Adult</tissue>
    </source>
</reference>
<dbReference type="RefSeq" id="XP_049307157.1">
    <property type="nucleotide sequence ID" value="XM_049451200.1"/>
</dbReference>
<dbReference type="InterPro" id="IPR055288">
    <property type="entry name" value="NALCN_aux_factor_1/2"/>
</dbReference>
<keyword evidence="4" id="KW-0472">Membrane</keyword>